<organism evidence="2 3">
    <name type="scientific">Hypericibacter adhaerens</name>
    <dbReference type="NCBI Taxonomy" id="2602016"/>
    <lineage>
        <taxon>Bacteria</taxon>
        <taxon>Pseudomonadati</taxon>
        <taxon>Pseudomonadota</taxon>
        <taxon>Alphaproteobacteria</taxon>
        <taxon>Rhodospirillales</taxon>
        <taxon>Dongiaceae</taxon>
        <taxon>Hypericibacter</taxon>
    </lineage>
</organism>
<evidence type="ECO:0000313" key="3">
    <source>
        <dbReference type="Proteomes" id="UP000325797"/>
    </source>
</evidence>
<dbReference type="EMBL" id="CP042582">
    <property type="protein sequence ID" value="QEX24431.1"/>
    <property type="molecule type" value="Genomic_DNA"/>
</dbReference>
<evidence type="ECO:0000256" key="1">
    <source>
        <dbReference type="SAM" id="MobiDB-lite"/>
    </source>
</evidence>
<reference evidence="2 3" key="1">
    <citation type="submission" date="2019-08" db="EMBL/GenBank/DDBJ databases">
        <title>Hyperibacter terrae gen. nov., sp. nov. and Hyperibacter viscosus sp. nov., two new members in the family Rhodospirillaceae isolated from the rhizosphere of Hypericum perforatum.</title>
        <authorList>
            <person name="Noviana Z."/>
        </authorList>
    </citation>
    <scope>NUCLEOTIDE SEQUENCE [LARGE SCALE GENOMIC DNA]</scope>
    <source>
        <strain evidence="2 3">R5959</strain>
    </source>
</reference>
<sequence>MMTGIGTPSRNSSNERPRPMGISSALLAPRLNAGAAGSFRNGAIWGLPDSRRRRDAGGPKIMLPTENPHVSA</sequence>
<protein>
    <submittedName>
        <fullName evidence="2">Uncharacterized protein</fullName>
    </submittedName>
</protein>
<keyword evidence="3" id="KW-1185">Reference proteome</keyword>
<feature type="compositionally biased region" description="Polar residues" evidence="1">
    <location>
        <begin position="1"/>
        <end position="12"/>
    </location>
</feature>
<accession>A0A5J6N3N3</accession>
<proteinExistence type="predicted"/>
<dbReference type="KEGG" id="hadh:FRZ61_43720"/>
<feature type="region of interest" description="Disordered" evidence="1">
    <location>
        <begin position="1"/>
        <end position="24"/>
    </location>
</feature>
<name>A0A5J6N3N3_9PROT</name>
<feature type="region of interest" description="Disordered" evidence="1">
    <location>
        <begin position="42"/>
        <end position="72"/>
    </location>
</feature>
<evidence type="ECO:0000313" key="2">
    <source>
        <dbReference type="EMBL" id="QEX24431.1"/>
    </source>
</evidence>
<dbReference type="AlphaFoldDB" id="A0A5J6N3N3"/>
<dbReference type="Proteomes" id="UP000325797">
    <property type="component" value="Chromosome"/>
</dbReference>
<gene>
    <name evidence="2" type="ORF">FRZ61_43720</name>
</gene>